<dbReference type="OMA" id="DTYYYVL"/>
<sequence length="421" mass="46448">MQQAMASPPGTTTATSLPGAMATGEEYAALAPAVASAKLRLSASRVANVVGLHEFGDAIEIFLEYVYQDLAPLLALDARVLGLQLVSKDEELDDLMHRSGATASLAKILRWATETSTANITTANTLAANVGAIAASAQQAKKLSAIEAKALRDGLHEKLRVNVGKRNENIAVATYEARTGLTVSASNDTYYYVLLPDLDQVSVLADANCACARAEALEDCIERLAISKRKLQRPKSVNLNLNLNPNDTIDDEDDEIDDTDRNLSIKSFYFSLCGMVDGTTEVLHIDENDEWSTEPIVVEVKNRMHRFRDPVPLYDCIQMAVYMKMLRVRQGDMVQCLHSDQTSILVTRVQLGAYPLSSVAPTTCVCQRRRDLWSSVLVPRLYAYADAIYKLRRNDLRRLAFLQAPRDVQLALLKDLVPYDP</sequence>
<dbReference type="InParanoid" id="T0Q502"/>
<proteinExistence type="predicted"/>
<evidence type="ECO:0000313" key="2">
    <source>
        <dbReference type="Proteomes" id="UP000030762"/>
    </source>
</evidence>
<dbReference type="AlphaFoldDB" id="T0Q502"/>
<protein>
    <submittedName>
        <fullName evidence="1">Uncharacterized protein</fullName>
    </submittedName>
</protein>
<dbReference type="RefSeq" id="XP_008618118.1">
    <property type="nucleotide sequence ID" value="XM_008619896.1"/>
</dbReference>
<keyword evidence="2" id="KW-1185">Reference proteome</keyword>
<dbReference type="GeneID" id="19954525"/>
<dbReference type="EMBL" id="JH767194">
    <property type="protein sequence ID" value="EQC28470.1"/>
    <property type="molecule type" value="Genomic_DNA"/>
</dbReference>
<name>T0Q502_SAPDV</name>
<accession>T0Q502</accession>
<gene>
    <name evidence="1" type="ORF">SDRG_13798</name>
</gene>
<evidence type="ECO:0000313" key="1">
    <source>
        <dbReference type="EMBL" id="EQC28470.1"/>
    </source>
</evidence>
<dbReference type="eggNOG" id="ENOG502QVE4">
    <property type="taxonomic scope" value="Eukaryota"/>
</dbReference>
<reference evidence="1 2" key="1">
    <citation type="submission" date="2012-04" db="EMBL/GenBank/DDBJ databases">
        <title>The Genome Sequence of Saprolegnia declina VS20.</title>
        <authorList>
            <consortium name="The Broad Institute Genome Sequencing Platform"/>
            <person name="Russ C."/>
            <person name="Nusbaum C."/>
            <person name="Tyler B."/>
            <person name="van West P."/>
            <person name="Dieguez-Uribeondo J."/>
            <person name="de Bruijn I."/>
            <person name="Tripathy S."/>
            <person name="Jiang R."/>
            <person name="Young S.K."/>
            <person name="Zeng Q."/>
            <person name="Gargeya S."/>
            <person name="Fitzgerald M."/>
            <person name="Haas B."/>
            <person name="Abouelleil A."/>
            <person name="Alvarado L."/>
            <person name="Arachchi H.M."/>
            <person name="Berlin A."/>
            <person name="Chapman S.B."/>
            <person name="Goldberg J."/>
            <person name="Griggs A."/>
            <person name="Gujja S."/>
            <person name="Hansen M."/>
            <person name="Howarth C."/>
            <person name="Imamovic A."/>
            <person name="Larimer J."/>
            <person name="McCowen C."/>
            <person name="Montmayeur A."/>
            <person name="Murphy C."/>
            <person name="Neiman D."/>
            <person name="Pearson M."/>
            <person name="Priest M."/>
            <person name="Roberts A."/>
            <person name="Saif S."/>
            <person name="Shea T."/>
            <person name="Sisk P."/>
            <person name="Sykes S."/>
            <person name="Wortman J."/>
            <person name="Nusbaum C."/>
            <person name="Birren B."/>
        </authorList>
    </citation>
    <scope>NUCLEOTIDE SEQUENCE [LARGE SCALE GENOMIC DNA]</scope>
    <source>
        <strain evidence="1 2">VS20</strain>
    </source>
</reference>
<dbReference type="OrthoDB" id="161325at2759"/>
<organism evidence="1 2">
    <name type="scientific">Saprolegnia diclina (strain VS20)</name>
    <dbReference type="NCBI Taxonomy" id="1156394"/>
    <lineage>
        <taxon>Eukaryota</taxon>
        <taxon>Sar</taxon>
        <taxon>Stramenopiles</taxon>
        <taxon>Oomycota</taxon>
        <taxon>Saprolegniomycetes</taxon>
        <taxon>Saprolegniales</taxon>
        <taxon>Saprolegniaceae</taxon>
        <taxon>Saprolegnia</taxon>
    </lineage>
</organism>
<dbReference type="Proteomes" id="UP000030762">
    <property type="component" value="Unassembled WGS sequence"/>
</dbReference>
<dbReference type="VEuPathDB" id="FungiDB:SDRG_13798"/>